<dbReference type="OMA" id="YSYRGPM"/>
<dbReference type="PROSITE" id="PS51225">
    <property type="entry name" value="MARVEL"/>
    <property type="match status" value="1"/>
</dbReference>
<dbReference type="STRING" id="137246.A0A401T1X1"/>
<feature type="transmembrane region" description="Helical" evidence="14">
    <location>
        <begin position="348"/>
        <end position="369"/>
    </location>
</feature>
<sequence>MMSLDWRTVTNGYGRGWMAANDQETEHSDPERQTLPMHSKSSSGIGPSKEEENIFTVLDEPPPLPLQPPVGEAELEMPVPDIKPKRKFIPDSWKNFLRGHRGRSRQISNLYPVWGAEQCSPPVSPLLSRQRTASLGSDSSEEGSQQTVKGPHPGMADWGARQGSATISQSDPTEKQLESAQSYTEMIHVYQLKHAYMKSWPGLLRVLGVMELLFGAMVFACVCAYIQKDNQWYNVLGGSFPSLGLGDNYYYSGPKTPFVLVMAGLAWVVTVGLLILGLTLYYRTILLDSHWWPLTEFIINTCLFFLYMAAGLVYVTGFSLGGLCYTMIANSPLYYQLCRVESGQIAAAGFLFIDMLLYLVSAVICLKVWRHELRRKAREAFRNKCKTATVMMEQKRPFSFKHMPFRRNTPQPQEEMAIRNIQLRSGGPGTLNKSIPAGHVPKPLIIPDYVTKYPKIESAEERERYKGVFNDQYAEYRELHTEIHLANKKFQELKVLIEKLPRYTESSEEHKRIMKILKEYKEKINDPAFVEKKDRCTYLKNKLSYIKQRIQEYDSEWSFKGNY</sequence>
<dbReference type="SUPFAM" id="SSF144292">
    <property type="entry name" value="occludin/ELL-like"/>
    <property type="match status" value="1"/>
</dbReference>
<evidence type="ECO:0000256" key="11">
    <source>
        <dbReference type="PROSITE-ProRule" id="PRU00581"/>
    </source>
</evidence>
<dbReference type="GO" id="GO:0005923">
    <property type="term" value="C:bicellular tight junction"/>
    <property type="evidence" value="ECO:0007669"/>
    <property type="project" value="UniProtKB-SubCell"/>
</dbReference>
<comment type="similarity">
    <text evidence="3 12">Belongs to the ELL/occludin family.</text>
</comment>
<comment type="subcellular location">
    <subcellularLocation>
        <location evidence="1">Cell junction</location>
        <location evidence="1">Tight junction</location>
    </subcellularLocation>
    <subcellularLocation>
        <location evidence="2">Cell membrane</location>
        <topology evidence="2">Multi-pass membrane protein</topology>
    </subcellularLocation>
</comment>
<keyword evidence="8 14" id="KW-1133">Transmembrane helix</keyword>
<dbReference type="Proteomes" id="UP000287033">
    <property type="component" value="Unassembled WGS sequence"/>
</dbReference>
<keyword evidence="6 11" id="KW-0812">Transmembrane</keyword>
<dbReference type="GO" id="GO:0016324">
    <property type="term" value="C:apical plasma membrane"/>
    <property type="evidence" value="ECO:0007669"/>
    <property type="project" value="TreeGrafter"/>
</dbReference>
<keyword evidence="10 11" id="KW-0472">Membrane</keyword>
<evidence type="ECO:0000256" key="14">
    <source>
        <dbReference type="SAM" id="Phobius"/>
    </source>
</evidence>
<dbReference type="InterPro" id="IPR031176">
    <property type="entry name" value="ELL/occludin"/>
</dbReference>
<feature type="region of interest" description="Disordered" evidence="13">
    <location>
        <begin position="19"/>
        <end position="49"/>
    </location>
</feature>
<evidence type="ECO:0000259" key="16">
    <source>
        <dbReference type="PROSITE" id="PS51980"/>
    </source>
</evidence>
<evidence type="ECO:0000256" key="2">
    <source>
        <dbReference type="ARBA" id="ARBA00004651"/>
    </source>
</evidence>
<feature type="transmembrane region" description="Helical" evidence="14">
    <location>
        <begin position="203"/>
        <end position="227"/>
    </location>
</feature>
<evidence type="ECO:0000313" key="18">
    <source>
        <dbReference type="Proteomes" id="UP000287033"/>
    </source>
</evidence>
<feature type="domain" description="OCEL" evidence="16">
    <location>
        <begin position="447"/>
        <end position="558"/>
    </location>
</feature>
<evidence type="ECO:0000313" key="17">
    <source>
        <dbReference type="EMBL" id="GCC36646.1"/>
    </source>
</evidence>
<dbReference type="InterPro" id="IPR010844">
    <property type="entry name" value="Occludin_ELL"/>
</dbReference>
<comment type="caution">
    <text evidence="17">The sequence shown here is derived from an EMBL/GenBank/DDBJ whole genome shotgun (WGS) entry which is preliminary data.</text>
</comment>
<keyword evidence="9" id="KW-0175">Coiled coil</keyword>
<dbReference type="OrthoDB" id="6284217at2759"/>
<feature type="compositionally biased region" description="Polar residues" evidence="13">
    <location>
        <begin position="127"/>
        <end position="148"/>
    </location>
</feature>
<gene>
    <name evidence="17" type="ORF">chiPu_0015141</name>
</gene>
<feature type="transmembrane region" description="Helical" evidence="14">
    <location>
        <begin position="303"/>
        <end position="328"/>
    </location>
</feature>
<dbReference type="EMBL" id="BEZZ01000860">
    <property type="protein sequence ID" value="GCC36646.1"/>
    <property type="molecule type" value="Genomic_DNA"/>
</dbReference>
<reference evidence="17 18" key="1">
    <citation type="journal article" date="2018" name="Nat. Ecol. Evol.">
        <title>Shark genomes provide insights into elasmobranch evolution and the origin of vertebrates.</title>
        <authorList>
            <person name="Hara Y"/>
            <person name="Yamaguchi K"/>
            <person name="Onimaru K"/>
            <person name="Kadota M"/>
            <person name="Koyanagi M"/>
            <person name="Keeley SD"/>
            <person name="Tatsumi K"/>
            <person name="Tanaka K"/>
            <person name="Motone F"/>
            <person name="Kageyama Y"/>
            <person name="Nozu R"/>
            <person name="Adachi N"/>
            <person name="Nishimura O"/>
            <person name="Nakagawa R"/>
            <person name="Tanegashima C"/>
            <person name="Kiyatake I"/>
            <person name="Matsumoto R"/>
            <person name="Murakumo K"/>
            <person name="Nishida K"/>
            <person name="Terakita A"/>
            <person name="Kuratani S"/>
            <person name="Sato K"/>
            <person name="Hyodo S Kuraku.S."/>
        </authorList>
    </citation>
    <scope>NUCLEOTIDE SEQUENCE [LARGE SCALE GENOMIC DNA]</scope>
</reference>
<evidence type="ECO:0000256" key="5">
    <source>
        <dbReference type="ARBA" id="ARBA00022475"/>
    </source>
</evidence>
<keyword evidence="5" id="KW-1003">Cell membrane</keyword>
<evidence type="ECO:0000256" key="7">
    <source>
        <dbReference type="ARBA" id="ARBA00022949"/>
    </source>
</evidence>
<dbReference type="GO" id="GO:0031410">
    <property type="term" value="C:cytoplasmic vesicle"/>
    <property type="evidence" value="ECO:0007669"/>
    <property type="project" value="TreeGrafter"/>
</dbReference>
<dbReference type="PROSITE" id="PS51980">
    <property type="entry name" value="OCEL"/>
    <property type="match status" value="1"/>
</dbReference>
<evidence type="ECO:0000259" key="15">
    <source>
        <dbReference type="PROSITE" id="PS51225"/>
    </source>
</evidence>
<dbReference type="Pfam" id="PF01284">
    <property type="entry name" value="MARVEL"/>
    <property type="match status" value="1"/>
</dbReference>
<evidence type="ECO:0000256" key="8">
    <source>
        <dbReference type="ARBA" id="ARBA00022989"/>
    </source>
</evidence>
<name>A0A401T1X1_CHIPU</name>
<dbReference type="GO" id="GO:0070830">
    <property type="term" value="P:bicellular tight junction assembly"/>
    <property type="evidence" value="ECO:0007669"/>
    <property type="project" value="TreeGrafter"/>
</dbReference>
<organism evidence="17 18">
    <name type="scientific">Chiloscyllium punctatum</name>
    <name type="common">Brownbanded bambooshark</name>
    <name type="synonym">Hemiscyllium punctatum</name>
    <dbReference type="NCBI Taxonomy" id="137246"/>
    <lineage>
        <taxon>Eukaryota</taxon>
        <taxon>Metazoa</taxon>
        <taxon>Chordata</taxon>
        <taxon>Craniata</taxon>
        <taxon>Vertebrata</taxon>
        <taxon>Chondrichthyes</taxon>
        <taxon>Elasmobranchii</taxon>
        <taxon>Galeomorphii</taxon>
        <taxon>Galeoidea</taxon>
        <taxon>Orectolobiformes</taxon>
        <taxon>Hemiscylliidae</taxon>
        <taxon>Chiloscyllium</taxon>
    </lineage>
</organism>
<evidence type="ECO:0000256" key="1">
    <source>
        <dbReference type="ARBA" id="ARBA00004435"/>
    </source>
</evidence>
<dbReference type="Pfam" id="PF07303">
    <property type="entry name" value="Occludin_ELL"/>
    <property type="match status" value="1"/>
</dbReference>
<evidence type="ECO:0000256" key="4">
    <source>
        <dbReference type="ARBA" id="ARBA00022427"/>
    </source>
</evidence>
<accession>A0A401T1X1</accession>
<dbReference type="Gene3D" id="6.10.140.340">
    <property type="match status" value="1"/>
</dbReference>
<proteinExistence type="inferred from homology"/>
<feature type="domain" description="MARVEL" evidence="15">
    <location>
        <begin position="199"/>
        <end position="370"/>
    </location>
</feature>
<evidence type="ECO:0000256" key="9">
    <source>
        <dbReference type="ARBA" id="ARBA00023054"/>
    </source>
</evidence>
<evidence type="ECO:0000256" key="10">
    <source>
        <dbReference type="ARBA" id="ARBA00023136"/>
    </source>
</evidence>
<evidence type="ECO:0000256" key="6">
    <source>
        <dbReference type="ARBA" id="ARBA00022692"/>
    </source>
</evidence>
<evidence type="ECO:0000256" key="3">
    <source>
        <dbReference type="ARBA" id="ARBA00009171"/>
    </source>
</evidence>
<evidence type="ECO:0000256" key="13">
    <source>
        <dbReference type="SAM" id="MobiDB-lite"/>
    </source>
</evidence>
<feature type="transmembrane region" description="Helical" evidence="14">
    <location>
        <begin position="258"/>
        <end position="282"/>
    </location>
</feature>
<keyword evidence="7" id="KW-0965">Cell junction</keyword>
<feature type="region of interest" description="Disordered" evidence="13">
    <location>
        <begin position="125"/>
        <end position="175"/>
    </location>
</feature>
<keyword evidence="4" id="KW-0796">Tight junction</keyword>
<protein>
    <submittedName>
        <fullName evidence="17">Uncharacterized protein</fullName>
    </submittedName>
</protein>
<dbReference type="PANTHER" id="PTHR23288:SF3">
    <property type="entry name" value="MARVEL DOMAIN-CONTAINING PROTEIN 2"/>
    <property type="match status" value="1"/>
</dbReference>
<dbReference type="PANTHER" id="PTHR23288">
    <property type="entry name" value="OCCLUDIN AND RNA POLYMERASE II ELONGATION FACTOR ELL"/>
    <property type="match status" value="1"/>
</dbReference>
<keyword evidence="18" id="KW-1185">Reference proteome</keyword>
<dbReference type="AlphaFoldDB" id="A0A401T1X1"/>
<evidence type="ECO:0000256" key="12">
    <source>
        <dbReference type="PROSITE-ProRule" id="PRU01324"/>
    </source>
</evidence>
<dbReference type="InterPro" id="IPR008253">
    <property type="entry name" value="Marvel"/>
</dbReference>